<dbReference type="PANTHER" id="PTHR31286">
    <property type="entry name" value="GLYCINE-RICH CELL WALL STRUCTURAL PROTEIN 1.8-LIKE"/>
    <property type="match status" value="1"/>
</dbReference>
<evidence type="ECO:0000313" key="2">
    <source>
        <dbReference type="Proteomes" id="UP001165190"/>
    </source>
</evidence>
<accession>A0A9W7LMP6</accession>
<dbReference type="OrthoDB" id="997591at2759"/>
<proteinExistence type="predicted"/>
<keyword evidence="2" id="KW-1185">Reference proteome</keyword>
<dbReference type="EMBL" id="BSYR01000008">
    <property type="protein sequence ID" value="GMI70308.1"/>
    <property type="molecule type" value="Genomic_DNA"/>
</dbReference>
<dbReference type="AlphaFoldDB" id="A0A9W7LMP6"/>
<gene>
    <name evidence="1" type="ORF">HRI_000700100</name>
</gene>
<reference evidence="1" key="1">
    <citation type="submission" date="2023-05" db="EMBL/GenBank/DDBJ databases">
        <title>Genome and transcriptome analyses reveal genes involved in the formation of fine ridges on petal epidermal cells in Hibiscus trionum.</title>
        <authorList>
            <person name="Koshimizu S."/>
            <person name="Masuda S."/>
            <person name="Ishii T."/>
            <person name="Shirasu K."/>
            <person name="Hoshino A."/>
            <person name="Arita M."/>
        </authorList>
    </citation>
    <scope>NUCLEOTIDE SEQUENCE</scope>
    <source>
        <strain evidence="1">Hamamatsu line</strain>
    </source>
</reference>
<dbReference type="PANTHER" id="PTHR31286:SF180">
    <property type="entry name" value="OS10G0362600 PROTEIN"/>
    <property type="match status" value="1"/>
</dbReference>
<organism evidence="1 2">
    <name type="scientific">Hibiscus trionum</name>
    <name type="common">Flower of an hour</name>
    <dbReference type="NCBI Taxonomy" id="183268"/>
    <lineage>
        <taxon>Eukaryota</taxon>
        <taxon>Viridiplantae</taxon>
        <taxon>Streptophyta</taxon>
        <taxon>Embryophyta</taxon>
        <taxon>Tracheophyta</taxon>
        <taxon>Spermatophyta</taxon>
        <taxon>Magnoliopsida</taxon>
        <taxon>eudicotyledons</taxon>
        <taxon>Gunneridae</taxon>
        <taxon>Pentapetalae</taxon>
        <taxon>rosids</taxon>
        <taxon>malvids</taxon>
        <taxon>Malvales</taxon>
        <taxon>Malvaceae</taxon>
        <taxon>Malvoideae</taxon>
        <taxon>Hibiscus</taxon>
    </lineage>
</organism>
<dbReference type="Proteomes" id="UP001165190">
    <property type="component" value="Unassembled WGS sequence"/>
</dbReference>
<dbReference type="InterPro" id="IPR040256">
    <property type="entry name" value="At4g02000-like"/>
</dbReference>
<protein>
    <recommendedName>
        <fullName evidence="3">DUF4283 domain-containing protein</fullName>
    </recommendedName>
</protein>
<comment type="caution">
    <text evidence="1">The sequence shown here is derived from an EMBL/GenBank/DDBJ whole genome shotgun (WGS) entry which is preliminary data.</text>
</comment>
<name>A0A9W7LMP6_HIBTR</name>
<sequence>MPVWFQLFNVPLELYSKAGLSYISSAIGNPLYMDTVTAKLERLEYAKVCVEVSAVSSIPKVIDVMMRDGSIVLVRVIVPWLPPCCSRCSVFGHNDKTCHVSSKGEKQFWKAKTVASGIGGASEVDAGSHSGIADGSTAVLGDSLKDTGAEDVGSGLWELVGHLGSDEGDADIHEHILQAVTSVFQ</sequence>
<evidence type="ECO:0000313" key="1">
    <source>
        <dbReference type="EMBL" id="GMI70308.1"/>
    </source>
</evidence>
<evidence type="ECO:0008006" key="3">
    <source>
        <dbReference type="Google" id="ProtNLM"/>
    </source>
</evidence>